<keyword evidence="3" id="KW-1185">Reference proteome</keyword>
<name>A0ABY6Z1D2_9BACL</name>
<feature type="compositionally biased region" description="Low complexity" evidence="1">
    <location>
        <begin position="187"/>
        <end position="198"/>
    </location>
</feature>
<reference evidence="2" key="1">
    <citation type="submission" date="2022-08" db="EMBL/GenBank/DDBJ databases">
        <title>Alicyclobacillus dauci DSM2870, complete genome.</title>
        <authorList>
            <person name="Wang Q."/>
            <person name="Cai R."/>
            <person name="Wang Z."/>
        </authorList>
    </citation>
    <scope>NUCLEOTIDE SEQUENCE</scope>
    <source>
        <strain evidence="2">DSM 28700</strain>
    </source>
</reference>
<evidence type="ECO:0000313" key="3">
    <source>
        <dbReference type="Proteomes" id="UP001164803"/>
    </source>
</evidence>
<feature type="region of interest" description="Disordered" evidence="1">
    <location>
        <begin position="176"/>
        <end position="208"/>
    </location>
</feature>
<accession>A0ABY6Z1D2</accession>
<sequence>MNRRPEQARTTVQTARARARDLPHVDRGLAGRYRPQVRVAAGLAERRSFIWPFRPTAKADQRQLRPSGTLFAPVWVQSHQQGNTGTLVHRAPCRQHPAPQLASRSRLPAHAHTFRRNVDRGIAGRYRAQVRVETRVAERRSSIWPFRPTAKADQRQLRPSGTLFAFVWVQSHQQGNTGTLVHPHPAPASASAPPSASSNRVAPPVGHS</sequence>
<dbReference type="Proteomes" id="UP001164803">
    <property type="component" value="Chromosome"/>
</dbReference>
<evidence type="ECO:0000313" key="2">
    <source>
        <dbReference type="EMBL" id="WAH36690.1"/>
    </source>
</evidence>
<organism evidence="2 3">
    <name type="scientific">Alicyclobacillus dauci</name>
    <dbReference type="NCBI Taxonomy" id="1475485"/>
    <lineage>
        <taxon>Bacteria</taxon>
        <taxon>Bacillati</taxon>
        <taxon>Bacillota</taxon>
        <taxon>Bacilli</taxon>
        <taxon>Bacillales</taxon>
        <taxon>Alicyclobacillaceae</taxon>
        <taxon>Alicyclobacillus</taxon>
    </lineage>
</organism>
<evidence type="ECO:0000256" key="1">
    <source>
        <dbReference type="SAM" id="MobiDB-lite"/>
    </source>
</evidence>
<gene>
    <name evidence="2" type="ORF">NZD86_21355</name>
</gene>
<dbReference type="EMBL" id="CP104064">
    <property type="protein sequence ID" value="WAH36690.1"/>
    <property type="molecule type" value="Genomic_DNA"/>
</dbReference>
<dbReference type="RefSeq" id="WP_268044060.1">
    <property type="nucleotide sequence ID" value="NZ_CP104064.1"/>
</dbReference>
<protein>
    <submittedName>
        <fullName evidence="2">Uncharacterized protein</fullName>
    </submittedName>
</protein>
<proteinExistence type="predicted"/>